<evidence type="ECO:0000313" key="2">
    <source>
        <dbReference type="Proteomes" id="UP000199220"/>
    </source>
</evidence>
<keyword evidence="2" id="KW-1185">Reference proteome</keyword>
<proteinExistence type="predicted"/>
<protein>
    <submittedName>
        <fullName evidence="1">GTPase, G3E family</fullName>
    </submittedName>
</protein>
<dbReference type="AlphaFoldDB" id="A0A1H5KED0"/>
<dbReference type="STRING" id="648782.SAMN04488554_2216"/>
<reference evidence="2" key="1">
    <citation type="submission" date="2016-10" db="EMBL/GenBank/DDBJ databases">
        <authorList>
            <person name="Varghese N."/>
            <person name="Submissions S."/>
        </authorList>
    </citation>
    <scope>NUCLEOTIDE SEQUENCE [LARGE SCALE GENOMIC DNA]</scope>
    <source>
        <strain evidence="2">DSM 21368</strain>
    </source>
</reference>
<organism evidence="1 2">
    <name type="scientific">Ruania alba</name>
    <dbReference type="NCBI Taxonomy" id="648782"/>
    <lineage>
        <taxon>Bacteria</taxon>
        <taxon>Bacillati</taxon>
        <taxon>Actinomycetota</taxon>
        <taxon>Actinomycetes</taxon>
        <taxon>Micrococcales</taxon>
        <taxon>Ruaniaceae</taxon>
        <taxon>Ruania</taxon>
    </lineage>
</organism>
<dbReference type="EMBL" id="FNTX01000002">
    <property type="protein sequence ID" value="SEE63060.1"/>
    <property type="molecule type" value="Genomic_DNA"/>
</dbReference>
<gene>
    <name evidence="1" type="ORF">SAMN04488554_2216</name>
</gene>
<evidence type="ECO:0000313" key="1">
    <source>
        <dbReference type="EMBL" id="SEE63060.1"/>
    </source>
</evidence>
<accession>A0A1H5KED0</accession>
<sequence>MSAAAPSQTRPVAVLATINPIDREVALLSALTDRSDVVAVVHDIELGAHGARLRRRLLSGTETLEDVQVDLDHVCPSCAVREDAGPTVAHLLEDPRWAGVVLALPPGAELLPATAGLTAALGELGGPGVLAAGIAYVSAELLPGAVLGDSDASAGDAAIAPGDDRALAEIVLGQMPPADLVVLDGGATGRVRDLADAVRRPGSELVTDAHSDWLSRAFALRHSLAHAEAHLHATSAAPGVGAGSVRPDEHGWQAADSDVWALDLHTSAALHPARLIEAIDLVASGARVVWGRFWVPNRPDSVCGLYGGGRQVSVGVADHWGGAEPSTRWLVVGAGSGREDVLAAFQRAVLTPAEQDEGLLPWLGRMDPLEPYLGARSATHLA</sequence>
<dbReference type="Proteomes" id="UP000199220">
    <property type="component" value="Unassembled WGS sequence"/>
</dbReference>
<name>A0A1H5KED0_9MICO</name>